<dbReference type="InterPro" id="IPR010406">
    <property type="entry name" value="DUF1003"/>
</dbReference>
<dbReference type="AlphaFoldDB" id="A0A840HVA6"/>
<dbReference type="Proteomes" id="UP000575068">
    <property type="component" value="Unassembled WGS sequence"/>
</dbReference>
<evidence type="ECO:0000256" key="2">
    <source>
        <dbReference type="SAM" id="Phobius"/>
    </source>
</evidence>
<dbReference type="EMBL" id="JACHOV010000008">
    <property type="protein sequence ID" value="MBB4641893.1"/>
    <property type="molecule type" value="Genomic_DNA"/>
</dbReference>
<dbReference type="Pfam" id="PF06210">
    <property type="entry name" value="DUF1003"/>
    <property type="match status" value="1"/>
</dbReference>
<keyword evidence="2" id="KW-0472">Membrane</keyword>
<name>A0A840HVA6_9SPHN</name>
<evidence type="ECO:0000313" key="4">
    <source>
        <dbReference type="Proteomes" id="UP000575068"/>
    </source>
</evidence>
<evidence type="ECO:0000313" key="3">
    <source>
        <dbReference type="EMBL" id="MBB4641893.1"/>
    </source>
</evidence>
<comment type="caution">
    <text evidence="3">The sequence shown here is derived from an EMBL/GenBank/DDBJ whole genome shotgun (WGS) entry which is preliminary data.</text>
</comment>
<keyword evidence="2" id="KW-0812">Transmembrane</keyword>
<accession>A0A840HVA6</accession>
<sequence length="172" mass="19180">MEQERLNTALERNIKAISERRQREAEEATLKDRIAAGIASFAGNMSFVVLHVVIYGVWLLINSGLFSIEPFDPDFVQLAMVASVEALFLSTFILMTQNRMSAAADKRADLDLHIVLLTEHELTRLADLLMRVAEKLDIPVESEPALEEARRDISPEAVLDEIERQSGDGSAT</sequence>
<feature type="transmembrane region" description="Helical" evidence="2">
    <location>
        <begin position="76"/>
        <end position="96"/>
    </location>
</feature>
<dbReference type="RefSeq" id="WP_184475684.1">
    <property type="nucleotide sequence ID" value="NZ_JACHOV010000008.1"/>
</dbReference>
<proteinExistence type="predicted"/>
<gene>
    <name evidence="3" type="ORF">HNQ99_002211</name>
</gene>
<reference evidence="3 4" key="1">
    <citation type="submission" date="2020-08" db="EMBL/GenBank/DDBJ databases">
        <title>Genomic Encyclopedia of Type Strains, Phase IV (KMG-IV): sequencing the most valuable type-strain genomes for metagenomic binning, comparative biology and taxonomic classification.</title>
        <authorList>
            <person name="Goeker M."/>
        </authorList>
    </citation>
    <scope>NUCLEOTIDE SEQUENCE [LARGE SCALE GENOMIC DNA]</scope>
    <source>
        <strain evidence="3 4">DSM 7465</strain>
    </source>
</reference>
<keyword evidence="4" id="KW-1185">Reference proteome</keyword>
<keyword evidence="2" id="KW-1133">Transmembrane helix</keyword>
<organism evidence="3 4">
    <name type="scientific">Rhizorhapis suberifaciens</name>
    <name type="common">corky root of lettuce</name>
    <dbReference type="NCBI Taxonomy" id="13656"/>
    <lineage>
        <taxon>Bacteria</taxon>
        <taxon>Pseudomonadati</taxon>
        <taxon>Pseudomonadota</taxon>
        <taxon>Alphaproteobacteria</taxon>
        <taxon>Sphingomonadales</taxon>
        <taxon>Sphingomonadaceae</taxon>
        <taxon>Rhizorhapis</taxon>
    </lineage>
</organism>
<evidence type="ECO:0000256" key="1">
    <source>
        <dbReference type="SAM" id="MobiDB-lite"/>
    </source>
</evidence>
<feature type="transmembrane region" description="Helical" evidence="2">
    <location>
        <begin position="41"/>
        <end position="61"/>
    </location>
</feature>
<protein>
    <submittedName>
        <fullName evidence="3">Putative membrane protein</fullName>
    </submittedName>
</protein>
<feature type="region of interest" description="Disordered" evidence="1">
    <location>
        <begin position="143"/>
        <end position="172"/>
    </location>
</feature>